<proteinExistence type="inferred from homology"/>
<dbReference type="SMART" id="SM00184">
    <property type="entry name" value="RING"/>
    <property type="match status" value="1"/>
</dbReference>
<evidence type="ECO:0000256" key="13">
    <source>
        <dbReference type="ARBA" id="ARBA00023242"/>
    </source>
</evidence>
<evidence type="ECO:0000256" key="1">
    <source>
        <dbReference type="ARBA" id="ARBA00000900"/>
    </source>
</evidence>
<dbReference type="InterPro" id="IPR039739">
    <property type="entry name" value="MAG2/RNF10"/>
</dbReference>
<evidence type="ECO:0000256" key="14">
    <source>
        <dbReference type="ARBA" id="ARBA00035131"/>
    </source>
</evidence>
<evidence type="ECO:0000256" key="5">
    <source>
        <dbReference type="ARBA" id="ARBA00008117"/>
    </source>
</evidence>
<keyword evidence="11" id="KW-0833">Ubl conjugation pathway</keyword>
<dbReference type="AlphaFoldDB" id="A0AAV3ALF1"/>
<comment type="similarity">
    <text evidence="5">Belongs to the RNF10 family.</text>
</comment>
<feature type="domain" description="RING-type" evidence="18">
    <location>
        <begin position="203"/>
        <end position="244"/>
    </location>
</feature>
<dbReference type="Proteomes" id="UP001181693">
    <property type="component" value="Unassembled WGS sequence"/>
</dbReference>
<comment type="catalytic activity">
    <reaction evidence="1">
        <text>S-ubiquitinyl-[E2 ubiquitin-conjugating enzyme]-L-cysteine + [acceptor protein]-L-lysine = [E2 ubiquitin-conjugating enzyme]-L-cysteine + N(6)-ubiquitinyl-[acceptor protein]-L-lysine.</text>
        <dbReference type="EC" id="2.3.2.27"/>
    </reaction>
</comment>
<dbReference type="GO" id="GO:0061630">
    <property type="term" value="F:ubiquitin protein ligase activity"/>
    <property type="evidence" value="ECO:0007669"/>
    <property type="project" value="UniProtKB-EC"/>
</dbReference>
<feature type="region of interest" description="Disordered" evidence="17">
    <location>
        <begin position="731"/>
        <end position="760"/>
    </location>
</feature>
<evidence type="ECO:0000256" key="15">
    <source>
        <dbReference type="ARBA" id="ARBA00035390"/>
    </source>
</evidence>
<dbReference type="EC" id="2.3.2.27" evidence="6"/>
<reference evidence="19" key="1">
    <citation type="thesis" date="2020" institute="ProQuest LLC" country="789 East Eisenhower Parkway, Ann Arbor, MI, USA">
        <title>Comparative Genomics and Chromosome Evolution.</title>
        <authorList>
            <person name="Mudd A.B."/>
        </authorList>
    </citation>
    <scope>NUCLEOTIDE SEQUENCE</scope>
    <source>
        <strain evidence="19">1538</strain>
        <tissue evidence="19">Blood</tissue>
    </source>
</reference>
<evidence type="ECO:0000256" key="3">
    <source>
        <dbReference type="ARBA" id="ARBA00004496"/>
    </source>
</evidence>
<keyword evidence="7" id="KW-0963">Cytoplasm</keyword>
<dbReference type="PROSITE" id="PS50089">
    <property type="entry name" value="ZF_RING_2"/>
    <property type="match status" value="1"/>
</dbReference>
<keyword evidence="10 16" id="KW-0863">Zinc-finger</keyword>
<evidence type="ECO:0000256" key="12">
    <source>
        <dbReference type="ARBA" id="ARBA00022833"/>
    </source>
</evidence>
<dbReference type="PROSITE" id="PS00518">
    <property type="entry name" value="ZF_RING_1"/>
    <property type="match status" value="1"/>
</dbReference>
<organism evidence="19 20">
    <name type="scientific">Pyxicephalus adspersus</name>
    <name type="common">African bullfrog</name>
    <dbReference type="NCBI Taxonomy" id="30357"/>
    <lineage>
        <taxon>Eukaryota</taxon>
        <taxon>Metazoa</taxon>
        <taxon>Chordata</taxon>
        <taxon>Craniata</taxon>
        <taxon>Vertebrata</taxon>
        <taxon>Euteleostomi</taxon>
        <taxon>Amphibia</taxon>
        <taxon>Batrachia</taxon>
        <taxon>Anura</taxon>
        <taxon>Neobatrachia</taxon>
        <taxon>Ranoidea</taxon>
        <taxon>Pyxicephalidae</taxon>
        <taxon>Pyxicephalinae</taxon>
        <taxon>Pyxicephalus</taxon>
    </lineage>
</organism>
<feature type="compositionally biased region" description="Polar residues" evidence="17">
    <location>
        <begin position="1"/>
        <end position="26"/>
    </location>
</feature>
<name>A0AAV3ALF1_PYXAD</name>
<keyword evidence="12" id="KW-0862">Zinc</keyword>
<dbReference type="GO" id="GO:0045944">
    <property type="term" value="P:positive regulation of transcription by RNA polymerase II"/>
    <property type="evidence" value="ECO:0007669"/>
    <property type="project" value="TreeGrafter"/>
</dbReference>
<comment type="pathway">
    <text evidence="4">Protein modification; protein ubiquitination.</text>
</comment>
<protein>
    <recommendedName>
        <fullName evidence="14">E3 ubiquitin-protein ligase RNF10</fullName>
        <ecNumber evidence="6">2.3.2.27</ecNumber>
    </recommendedName>
    <alternativeName>
        <fullName evidence="15">RING finger protein 10</fullName>
    </alternativeName>
</protein>
<feature type="region of interest" description="Disordered" evidence="17">
    <location>
        <begin position="362"/>
        <end position="392"/>
    </location>
</feature>
<dbReference type="CDD" id="cd16536">
    <property type="entry name" value="RING-HC_RNF10"/>
    <property type="match status" value="1"/>
</dbReference>
<evidence type="ECO:0000313" key="19">
    <source>
        <dbReference type="EMBL" id="DBA22973.1"/>
    </source>
</evidence>
<feature type="compositionally biased region" description="Polar residues" evidence="17">
    <location>
        <begin position="362"/>
        <end position="376"/>
    </location>
</feature>
<feature type="compositionally biased region" description="Low complexity" evidence="17">
    <location>
        <begin position="433"/>
        <end position="447"/>
    </location>
</feature>
<accession>A0AAV3ALF1</accession>
<keyword evidence="20" id="KW-1185">Reference proteome</keyword>
<dbReference type="GO" id="GO:0000976">
    <property type="term" value="F:transcription cis-regulatory region binding"/>
    <property type="evidence" value="ECO:0007669"/>
    <property type="project" value="TreeGrafter"/>
</dbReference>
<keyword evidence="13" id="KW-0539">Nucleus</keyword>
<dbReference type="PANTHER" id="PTHR12983">
    <property type="entry name" value="RING FINGER 10 FAMILY MEMBER"/>
    <property type="match status" value="1"/>
</dbReference>
<sequence>MPLSSATDMDPGSNNTSKTQNRSASTGPAGDSKPKSDGKGGGSSKQRYSRRRENSYPKNESFAGPTYRSGPQKSKTFNKVPPQRGGTKQFTYGRREEVAETQRAEFSPAQYSGPKKINLNHLLNFTYEPRGHPGAHRDAHGNWSRRNKWGHKPFNKELFLQANCQFVVSDEHDYSVHFTDPDTLVGWDLVEQVRIYSHEVPSCPICLYPPVAAKITRCGHIFCWACILHYLSMSEKEWSRCPICYSSVMKKDLKSVFATETRLYAVGDTITMQLMRREKGVLVAMPKSKWMKLDKPIHLGDEEHSLFSKLLLASKEQILNEVINEEKAALLEQYRVEGETPESCFIEAAIQDLKDRQDLLQTPSKQDIGTTETSTEVPKVEKHTEERKSNHDSTVVHYVSAFDEEIVDPVLEEVCQSLESASLAPVSPEDSDPVPTEEATAAAESKPAVVPSISGPTHYYYFYQAVDGQHIYLHPVNVRCLVHEYGSLEQCPETITATVAEIDGFTVTEEVRRRHRYLCHLPLTCEFSICEMVLGPPAVSEQTLAYFSDEVEKRKKLRQRKARDERRREKRIEIEENKKQGKYPEMHIALENLQQFPAVSSSAELTFPGSFSVLPTSDSQSSVSLSPLSCSPASHSGPMFGQGAESPIDSPVNPEDDARCPSFAQMLRVGKAKVESWPKAAIKKESPVVHTGPADSDGESDCSERVPVPSFQNSFSEAMEAAFLKLDSALPTPPLSVEKGGKRKKKQQKLLFSTSMVHTK</sequence>
<dbReference type="GO" id="GO:0008270">
    <property type="term" value="F:zinc ion binding"/>
    <property type="evidence" value="ECO:0007669"/>
    <property type="project" value="UniProtKB-KW"/>
</dbReference>
<evidence type="ECO:0000259" key="18">
    <source>
        <dbReference type="PROSITE" id="PS50089"/>
    </source>
</evidence>
<keyword evidence="9" id="KW-0479">Metal-binding</keyword>
<dbReference type="GO" id="GO:0031643">
    <property type="term" value="P:positive regulation of myelination"/>
    <property type="evidence" value="ECO:0007669"/>
    <property type="project" value="TreeGrafter"/>
</dbReference>
<dbReference type="InterPro" id="IPR017907">
    <property type="entry name" value="Znf_RING_CS"/>
</dbReference>
<feature type="region of interest" description="Disordered" evidence="17">
    <location>
        <begin position="1"/>
        <end position="96"/>
    </location>
</feature>
<dbReference type="FunFam" id="3.30.40.10:FF:000112">
    <property type="entry name" value="RING finger protein 10"/>
    <property type="match status" value="1"/>
</dbReference>
<evidence type="ECO:0000256" key="9">
    <source>
        <dbReference type="ARBA" id="ARBA00022723"/>
    </source>
</evidence>
<feature type="compositionally biased region" description="Basic and acidic residues" evidence="17">
    <location>
        <begin position="378"/>
        <end position="391"/>
    </location>
</feature>
<evidence type="ECO:0000256" key="6">
    <source>
        <dbReference type="ARBA" id="ARBA00012483"/>
    </source>
</evidence>
<evidence type="ECO:0000256" key="17">
    <source>
        <dbReference type="SAM" id="MobiDB-lite"/>
    </source>
</evidence>
<dbReference type="GO" id="GO:0005634">
    <property type="term" value="C:nucleus"/>
    <property type="evidence" value="ECO:0007669"/>
    <property type="project" value="UniProtKB-SubCell"/>
</dbReference>
<dbReference type="PANTHER" id="PTHR12983:SF9">
    <property type="entry name" value="E3 UBIQUITIN-PROTEIN LIGASE RNF10"/>
    <property type="match status" value="1"/>
</dbReference>
<dbReference type="InterPro" id="IPR013083">
    <property type="entry name" value="Znf_RING/FYVE/PHD"/>
</dbReference>
<evidence type="ECO:0000256" key="2">
    <source>
        <dbReference type="ARBA" id="ARBA00004123"/>
    </source>
</evidence>
<dbReference type="InterPro" id="IPR001841">
    <property type="entry name" value="Znf_RING"/>
</dbReference>
<comment type="caution">
    <text evidence="19">The sequence shown here is derived from an EMBL/GenBank/DDBJ whole genome shotgun (WGS) entry which is preliminary data.</text>
</comment>
<dbReference type="InterPro" id="IPR018957">
    <property type="entry name" value="Znf_C3HC4_RING-type"/>
</dbReference>
<evidence type="ECO:0000256" key="11">
    <source>
        <dbReference type="ARBA" id="ARBA00022786"/>
    </source>
</evidence>
<feature type="compositionally biased region" description="Polar residues" evidence="17">
    <location>
        <begin position="750"/>
        <end position="760"/>
    </location>
</feature>
<feature type="region of interest" description="Disordered" evidence="17">
    <location>
        <begin position="421"/>
        <end position="447"/>
    </location>
</feature>
<dbReference type="Gene3D" id="3.30.40.10">
    <property type="entry name" value="Zinc/RING finger domain, C3HC4 (zinc finger)"/>
    <property type="match status" value="1"/>
</dbReference>
<evidence type="ECO:0000256" key="10">
    <source>
        <dbReference type="ARBA" id="ARBA00022771"/>
    </source>
</evidence>
<comment type="subcellular location">
    <subcellularLocation>
        <location evidence="3">Cytoplasm</location>
    </subcellularLocation>
    <subcellularLocation>
        <location evidence="2">Nucleus</location>
    </subcellularLocation>
</comment>
<evidence type="ECO:0000256" key="8">
    <source>
        <dbReference type="ARBA" id="ARBA00022679"/>
    </source>
</evidence>
<evidence type="ECO:0000313" key="20">
    <source>
        <dbReference type="Proteomes" id="UP001181693"/>
    </source>
</evidence>
<dbReference type="Pfam" id="PF00097">
    <property type="entry name" value="zf-C3HC4"/>
    <property type="match status" value="1"/>
</dbReference>
<dbReference type="GO" id="GO:0005737">
    <property type="term" value="C:cytoplasm"/>
    <property type="evidence" value="ECO:0007669"/>
    <property type="project" value="UniProtKB-SubCell"/>
</dbReference>
<gene>
    <name evidence="19" type="ORF">GDO54_013944</name>
</gene>
<evidence type="ECO:0000256" key="16">
    <source>
        <dbReference type="PROSITE-ProRule" id="PRU00175"/>
    </source>
</evidence>
<keyword evidence="8" id="KW-0808">Transferase</keyword>
<evidence type="ECO:0000256" key="7">
    <source>
        <dbReference type="ARBA" id="ARBA00022490"/>
    </source>
</evidence>
<dbReference type="SUPFAM" id="SSF57850">
    <property type="entry name" value="RING/U-box"/>
    <property type="match status" value="1"/>
</dbReference>
<feature type="region of interest" description="Disordered" evidence="17">
    <location>
        <begin position="684"/>
        <end position="709"/>
    </location>
</feature>
<evidence type="ECO:0000256" key="4">
    <source>
        <dbReference type="ARBA" id="ARBA00004906"/>
    </source>
</evidence>
<dbReference type="EMBL" id="DYDO01000006">
    <property type="protein sequence ID" value="DBA22973.1"/>
    <property type="molecule type" value="Genomic_DNA"/>
</dbReference>